<dbReference type="KEGG" id="dbk:DGMP_15910"/>
<keyword evidence="2" id="KW-1185">Reference proteome</keyword>
<dbReference type="RefSeq" id="WP_228856978.1">
    <property type="nucleotide sequence ID" value="NZ_AP024086.1"/>
</dbReference>
<protein>
    <submittedName>
        <fullName evidence="1">Nucleoside-diphosphate sugar epimerase</fullName>
    </submittedName>
</protein>
<evidence type="ECO:0000313" key="2">
    <source>
        <dbReference type="Proteomes" id="UP000826725"/>
    </source>
</evidence>
<organism evidence="1 2">
    <name type="scientific">Desulfomarina profundi</name>
    <dbReference type="NCBI Taxonomy" id="2772557"/>
    <lineage>
        <taxon>Bacteria</taxon>
        <taxon>Pseudomonadati</taxon>
        <taxon>Thermodesulfobacteriota</taxon>
        <taxon>Desulfobulbia</taxon>
        <taxon>Desulfobulbales</taxon>
        <taxon>Desulfobulbaceae</taxon>
        <taxon>Desulfomarina</taxon>
    </lineage>
</organism>
<accession>A0A8D5FGH7</accession>
<reference evidence="1" key="1">
    <citation type="submission" date="2020-09" db="EMBL/GenBank/DDBJ databases">
        <title>Desulfogranum mesoprofundum gen. nov., sp. nov., a novel mesophilic, sulfate-reducing chemolithoautotroph isolated from a deep-sea hydrothermal vent chimney in the Suiyo Seamount.</title>
        <authorList>
            <person name="Hashimoto Y."/>
            <person name="Nakagawa S."/>
        </authorList>
    </citation>
    <scope>NUCLEOTIDE SEQUENCE</scope>
    <source>
        <strain evidence="1">KT2</strain>
    </source>
</reference>
<evidence type="ECO:0000313" key="1">
    <source>
        <dbReference type="EMBL" id="BCL60898.1"/>
    </source>
</evidence>
<name>A0A8D5FGH7_9BACT</name>
<dbReference type="EMBL" id="AP024086">
    <property type="protein sequence ID" value="BCL60898.1"/>
    <property type="molecule type" value="Genomic_DNA"/>
</dbReference>
<dbReference type="InterPro" id="IPR009367">
    <property type="entry name" value="Elm1-like"/>
</dbReference>
<sequence>MKSSSEAEIHVVCFLDGRPGHEKQSRGILRALGEKATVQVSEIPVSRLSAPGTIPALFRILFSKAGLLADTHLKPALVMGTGSGTHLHVLLFKKRYNVPAITCMAPDRIYRKGFDLCFVPAHDGLKDGGNIVTTLGPPNCSVDRGKHCSGHGLILLGGIDEKSHRWEDDKIITCLEKILERDNSIKWVISSSPRTPVKTVKMVEDLAAVHSCLSFFRFEDTPRGWVEQQYDRASVVWVTADSVSMIHEALTAGCKVGVLPVQWKKKNNKFKKSIAFLEDKGFVLSFEGWTKRKKEWSVHENFNEAQRCADIILQKWWSRNSR</sequence>
<dbReference type="Proteomes" id="UP000826725">
    <property type="component" value="Chromosome"/>
</dbReference>
<dbReference type="AlphaFoldDB" id="A0A8D5FGH7"/>
<gene>
    <name evidence="1" type="ORF">DGMP_15910</name>
</gene>
<proteinExistence type="predicted"/>
<dbReference type="Pfam" id="PF06258">
    <property type="entry name" value="Mito_fiss_Elm1"/>
    <property type="match status" value="1"/>
</dbReference>